<gene>
    <name evidence="2" type="ORF">SAMN05216529_10894</name>
</gene>
<keyword evidence="1" id="KW-0472">Membrane</keyword>
<dbReference type="RefSeq" id="WP_109712142.1">
    <property type="nucleotide sequence ID" value="NZ_QGDS01000008.1"/>
</dbReference>
<sequence>MKNITSIDWSATAAWIALAVAIISPIITTIISNFHQAKMKHLEILENRGLDVIENYLAITSKEILTTGISESYQKCYAQIFLYTPKSIYSDLEELNTLICHPKNDMFPDKEKCMSLLVRISKSLGINS</sequence>
<proteinExistence type="predicted"/>
<keyword evidence="1" id="KW-0812">Transmembrane</keyword>
<feature type="transmembrane region" description="Helical" evidence="1">
    <location>
        <begin position="12"/>
        <end position="31"/>
    </location>
</feature>
<dbReference type="EMBL" id="UHJJ01000008">
    <property type="protein sequence ID" value="SUQ14869.1"/>
    <property type="molecule type" value="Genomic_DNA"/>
</dbReference>
<evidence type="ECO:0000256" key="1">
    <source>
        <dbReference type="SAM" id="Phobius"/>
    </source>
</evidence>
<dbReference type="OrthoDB" id="9974451at2"/>
<reference evidence="3" key="1">
    <citation type="submission" date="2017-07" db="EMBL/GenBank/DDBJ databases">
        <authorList>
            <person name="Varghese N."/>
            <person name="Submissions S."/>
        </authorList>
    </citation>
    <scope>NUCLEOTIDE SEQUENCE [LARGE SCALE GENOMIC DNA]</scope>
    <source>
        <strain evidence="3">NLAE-zl-C134</strain>
    </source>
</reference>
<organism evidence="2 3">
    <name type="scientific">Faecalicatena contorta</name>
    <dbReference type="NCBI Taxonomy" id="39482"/>
    <lineage>
        <taxon>Bacteria</taxon>
        <taxon>Bacillati</taxon>
        <taxon>Bacillota</taxon>
        <taxon>Clostridia</taxon>
        <taxon>Lachnospirales</taxon>
        <taxon>Lachnospiraceae</taxon>
        <taxon>Faecalicatena</taxon>
    </lineage>
</organism>
<dbReference type="Proteomes" id="UP000254051">
    <property type="component" value="Unassembled WGS sequence"/>
</dbReference>
<name>A0A315ZX59_9FIRM</name>
<evidence type="ECO:0000313" key="3">
    <source>
        <dbReference type="Proteomes" id="UP000254051"/>
    </source>
</evidence>
<keyword evidence="3" id="KW-1185">Reference proteome</keyword>
<accession>A0A315ZX59</accession>
<protein>
    <submittedName>
        <fullName evidence="2">Uncharacterized protein</fullName>
    </submittedName>
</protein>
<evidence type="ECO:0000313" key="2">
    <source>
        <dbReference type="EMBL" id="SUQ14869.1"/>
    </source>
</evidence>
<dbReference type="AlphaFoldDB" id="A0A315ZX59"/>
<keyword evidence="1" id="KW-1133">Transmembrane helix</keyword>